<accession>A0A644YCF9</accession>
<keyword evidence="5" id="KW-0472">Membrane</keyword>
<feature type="transmembrane region" description="Helical" evidence="5">
    <location>
        <begin position="368"/>
        <end position="385"/>
    </location>
</feature>
<dbReference type="GO" id="GO:0055056">
    <property type="term" value="F:D-glucose transmembrane transporter activity"/>
    <property type="evidence" value="ECO:0007669"/>
    <property type="project" value="InterPro"/>
</dbReference>
<feature type="transmembrane region" description="Helical" evidence="5">
    <location>
        <begin position="397"/>
        <end position="414"/>
    </location>
</feature>
<dbReference type="InterPro" id="IPR020846">
    <property type="entry name" value="MFS_dom"/>
</dbReference>
<evidence type="ECO:0000256" key="2">
    <source>
        <dbReference type="ARBA" id="ARBA00004429"/>
    </source>
</evidence>
<dbReference type="Pfam" id="PF07690">
    <property type="entry name" value="MFS_1"/>
    <property type="match status" value="1"/>
</dbReference>
<dbReference type="EMBL" id="VSSQ01004622">
    <property type="protein sequence ID" value="MPM25979.1"/>
    <property type="molecule type" value="Genomic_DNA"/>
</dbReference>
<comment type="similarity">
    <text evidence="3">Belongs to the major facilitator superfamily. FHS transporter (TC 2.A.1.7) family.</text>
</comment>
<evidence type="ECO:0000256" key="1">
    <source>
        <dbReference type="ARBA" id="ARBA00003321"/>
    </source>
</evidence>
<evidence type="ECO:0000313" key="7">
    <source>
        <dbReference type="EMBL" id="MPM25979.1"/>
    </source>
</evidence>
<dbReference type="AlphaFoldDB" id="A0A644YCF9"/>
<feature type="transmembrane region" description="Helical" evidence="5">
    <location>
        <begin position="47"/>
        <end position="71"/>
    </location>
</feature>
<proteinExistence type="inferred from homology"/>
<gene>
    <name evidence="7" type="primary">fucP_14</name>
    <name evidence="7" type="ORF">SDC9_72480</name>
</gene>
<dbReference type="InterPro" id="IPR011701">
    <property type="entry name" value="MFS"/>
</dbReference>
<keyword evidence="5" id="KW-0812">Transmembrane</keyword>
<dbReference type="InterPro" id="IPR050375">
    <property type="entry name" value="MFS_TsgA-like"/>
</dbReference>
<comment type="function">
    <text evidence="1">Intake of glucose and galactose.</text>
</comment>
<dbReference type="PROSITE" id="PS50850">
    <property type="entry name" value="MFS"/>
    <property type="match status" value="1"/>
</dbReference>
<feature type="transmembrane region" description="Helical" evidence="5">
    <location>
        <begin position="141"/>
        <end position="164"/>
    </location>
</feature>
<name>A0A644YCF9_9ZZZZ</name>
<feature type="transmembrane region" description="Helical" evidence="5">
    <location>
        <begin position="12"/>
        <end position="35"/>
    </location>
</feature>
<dbReference type="GO" id="GO:1904659">
    <property type="term" value="P:D-glucose transmembrane transport"/>
    <property type="evidence" value="ECO:0007669"/>
    <property type="project" value="InterPro"/>
</dbReference>
<dbReference type="GO" id="GO:0005354">
    <property type="term" value="F:galactose transmembrane transporter activity"/>
    <property type="evidence" value="ECO:0007669"/>
    <property type="project" value="InterPro"/>
</dbReference>
<organism evidence="7">
    <name type="scientific">bioreactor metagenome</name>
    <dbReference type="NCBI Taxonomy" id="1076179"/>
    <lineage>
        <taxon>unclassified sequences</taxon>
        <taxon>metagenomes</taxon>
        <taxon>ecological metagenomes</taxon>
    </lineage>
</organism>
<dbReference type="PANTHER" id="PTHR43702:SF12">
    <property type="entry name" value="N-ACETYL GLUCOSAMINE TRANSPORTER NAGP"/>
    <property type="match status" value="1"/>
</dbReference>
<sequence length="423" mass="45706">MMDAARKNAYLYPLMIIGGLFFIFGFVTWAIAVLIPYLQIACELTSIQAMLVSSAFYISYFVMAIPSGYLLKRIGYKNALTFGLVSMAVGSLLFIPAAITRIYAIFLLGLFVQGLGLSILQTASNPYVTILGPRESGARRMSIMGICNGVAGILGPLILGSIVLKDADGLTAALETMAAADKAVVLDELARKVIVPYLLIAALLVLVALAIYFSSLPEVVEEETEGSSETSYSASKKSIVQFPHLMLGVFTLFLYVGVEVIAGNTIIGYGSYQGIALSSAKLFTSMTLFFMLTGYVIGIIGIPKYFSQQQSLIFSALLGIIFIIASQLTSGFVSVLFIALLGLANSLMWPSIWPLAISDLGRFTKTGSSLLVMAISGGAVLPLIYERLAGSLDARQAYWMVVPCYMIIALYALWGHKIRIRKR</sequence>
<feature type="transmembrane region" description="Helical" evidence="5">
    <location>
        <begin position="312"/>
        <end position="329"/>
    </location>
</feature>
<evidence type="ECO:0000259" key="6">
    <source>
        <dbReference type="PROSITE" id="PS50850"/>
    </source>
</evidence>
<feature type="transmembrane region" description="Helical" evidence="5">
    <location>
        <begin position="245"/>
        <end position="270"/>
    </location>
</feature>
<evidence type="ECO:0000256" key="5">
    <source>
        <dbReference type="SAM" id="Phobius"/>
    </source>
</evidence>
<dbReference type="SUPFAM" id="SSF103473">
    <property type="entry name" value="MFS general substrate transporter"/>
    <property type="match status" value="1"/>
</dbReference>
<comment type="subcellular location">
    <subcellularLocation>
        <location evidence="2">Cell inner membrane</location>
        <topology evidence="2">Multi-pass membrane protein</topology>
    </subcellularLocation>
</comment>
<comment type="caution">
    <text evidence="7">The sequence shown here is derived from an EMBL/GenBank/DDBJ whole genome shotgun (WGS) entry which is preliminary data.</text>
</comment>
<dbReference type="InterPro" id="IPR036259">
    <property type="entry name" value="MFS_trans_sf"/>
</dbReference>
<feature type="transmembrane region" description="Helical" evidence="5">
    <location>
        <begin position="194"/>
        <end position="213"/>
    </location>
</feature>
<dbReference type="NCBIfam" id="TIGR01272">
    <property type="entry name" value="gluP"/>
    <property type="match status" value="1"/>
</dbReference>
<feature type="transmembrane region" description="Helical" evidence="5">
    <location>
        <begin position="282"/>
        <end position="300"/>
    </location>
</feature>
<evidence type="ECO:0000256" key="3">
    <source>
        <dbReference type="ARBA" id="ARBA00009120"/>
    </source>
</evidence>
<keyword evidence="4" id="KW-1003">Cell membrane</keyword>
<reference evidence="7" key="1">
    <citation type="submission" date="2019-08" db="EMBL/GenBank/DDBJ databases">
        <authorList>
            <person name="Kucharzyk K."/>
            <person name="Murdoch R.W."/>
            <person name="Higgins S."/>
            <person name="Loffler F."/>
        </authorList>
    </citation>
    <scope>NUCLEOTIDE SEQUENCE</scope>
</reference>
<protein>
    <submittedName>
        <fullName evidence="7">L-fucose-proton symporter</fullName>
    </submittedName>
</protein>
<keyword evidence="5" id="KW-1133">Transmembrane helix</keyword>
<feature type="transmembrane region" description="Helical" evidence="5">
    <location>
        <begin position="102"/>
        <end position="120"/>
    </location>
</feature>
<dbReference type="GO" id="GO:0005886">
    <property type="term" value="C:plasma membrane"/>
    <property type="evidence" value="ECO:0007669"/>
    <property type="project" value="UniProtKB-SubCell"/>
</dbReference>
<dbReference type="PANTHER" id="PTHR43702">
    <property type="entry name" value="L-FUCOSE-PROTON SYMPORTER"/>
    <property type="match status" value="1"/>
</dbReference>
<dbReference type="Gene3D" id="1.20.1250.20">
    <property type="entry name" value="MFS general substrate transporter like domains"/>
    <property type="match status" value="2"/>
</dbReference>
<feature type="transmembrane region" description="Helical" evidence="5">
    <location>
        <begin position="78"/>
        <end position="96"/>
    </location>
</feature>
<evidence type="ECO:0000256" key="4">
    <source>
        <dbReference type="ARBA" id="ARBA00022475"/>
    </source>
</evidence>
<feature type="transmembrane region" description="Helical" evidence="5">
    <location>
        <begin position="335"/>
        <end position="356"/>
    </location>
</feature>
<feature type="domain" description="Major facilitator superfamily (MFS) profile" evidence="6">
    <location>
        <begin position="13"/>
        <end position="421"/>
    </location>
</feature>
<dbReference type="InterPro" id="IPR005964">
    <property type="entry name" value="Glc/Gal_transptr_bac"/>
</dbReference>
<dbReference type="CDD" id="cd17394">
    <property type="entry name" value="MFS_FucP_like"/>
    <property type="match status" value="1"/>
</dbReference>